<evidence type="ECO:0000313" key="2">
    <source>
        <dbReference type="EMBL" id="KAJ1086121.1"/>
    </source>
</evidence>
<comment type="caution">
    <text evidence="2">The sequence shown here is derived from an EMBL/GenBank/DDBJ whole genome shotgun (WGS) entry which is preliminary data.</text>
</comment>
<evidence type="ECO:0000256" key="1">
    <source>
        <dbReference type="SAM" id="MobiDB-lite"/>
    </source>
</evidence>
<dbReference type="Proteomes" id="UP001066276">
    <property type="component" value="Chromosome 12"/>
</dbReference>
<reference evidence="2" key="1">
    <citation type="journal article" date="2022" name="bioRxiv">
        <title>Sequencing and chromosome-scale assembly of the giantPleurodeles waltlgenome.</title>
        <authorList>
            <person name="Brown T."/>
            <person name="Elewa A."/>
            <person name="Iarovenko S."/>
            <person name="Subramanian E."/>
            <person name="Araus A.J."/>
            <person name="Petzold A."/>
            <person name="Susuki M."/>
            <person name="Suzuki K.-i.T."/>
            <person name="Hayashi T."/>
            <person name="Toyoda A."/>
            <person name="Oliveira C."/>
            <person name="Osipova E."/>
            <person name="Leigh N.D."/>
            <person name="Simon A."/>
            <person name="Yun M.H."/>
        </authorList>
    </citation>
    <scope>NUCLEOTIDE SEQUENCE</scope>
    <source>
        <strain evidence="2">20211129_DDA</strain>
        <tissue evidence="2">Liver</tissue>
    </source>
</reference>
<dbReference type="AlphaFoldDB" id="A0AAV7L339"/>
<accession>A0AAV7L339</accession>
<organism evidence="2 3">
    <name type="scientific">Pleurodeles waltl</name>
    <name type="common">Iberian ribbed newt</name>
    <dbReference type="NCBI Taxonomy" id="8319"/>
    <lineage>
        <taxon>Eukaryota</taxon>
        <taxon>Metazoa</taxon>
        <taxon>Chordata</taxon>
        <taxon>Craniata</taxon>
        <taxon>Vertebrata</taxon>
        <taxon>Euteleostomi</taxon>
        <taxon>Amphibia</taxon>
        <taxon>Batrachia</taxon>
        <taxon>Caudata</taxon>
        <taxon>Salamandroidea</taxon>
        <taxon>Salamandridae</taxon>
        <taxon>Pleurodelinae</taxon>
        <taxon>Pleurodeles</taxon>
    </lineage>
</organism>
<proteinExistence type="predicted"/>
<protein>
    <submittedName>
        <fullName evidence="2">Uncharacterized protein</fullName>
    </submittedName>
</protein>
<dbReference type="EMBL" id="JANPWB010000016">
    <property type="protein sequence ID" value="KAJ1086121.1"/>
    <property type="molecule type" value="Genomic_DNA"/>
</dbReference>
<evidence type="ECO:0000313" key="3">
    <source>
        <dbReference type="Proteomes" id="UP001066276"/>
    </source>
</evidence>
<feature type="region of interest" description="Disordered" evidence="1">
    <location>
        <begin position="24"/>
        <end position="49"/>
    </location>
</feature>
<gene>
    <name evidence="2" type="ORF">NDU88_006245</name>
</gene>
<name>A0AAV7L339_PLEWA</name>
<keyword evidence="3" id="KW-1185">Reference proteome</keyword>
<sequence>MAMVTALHGAWCGHGTSLCPSLAGQRLQGSHARGGPAQPDRPPRHRKGGGCALATLKPSECHEWKSICRGAGEGHGLWQSAMQASDDGRHSCQPEVACHVAL</sequence>